<dbReference type="AlphaFoldDB" id="A0A1A8Z4Y5"/>
<keyword evidence="2" id="KW-1185">Reference proteome</keyword>
<evidence type="ECO:0000313" key="2">
    <source>
        <dbReference type="Proteomes" id="UP000078555"/>
    </source>
</evidence>
<proteinExistence type="predicted"/>
<name>A0A1A8Z4Y5_PLAOA</name>
<dbReference type="Proteomes" id="UP000078555">
    <property type="component" value="Unassembled WGS sequence"/>
</dbReference>
<reference evidence="2" key="1">
    <citation type="submission" date="2016-05" db="EMBL/GenBank/DDBJ databases">
        <authorList>
            <person name="Naeem Raeece"/>
        </authorList>
    </citation>
    <scope>NUCLEOTIDE SEQUENCE [LARGE SCALE GENOMIC DNA]</scope>
</reference>
<gene>
    <name evidence="1" type="ORF">POVWA1_039030</name>
</gene>
<protein>
    <submittedName>
        <fullName evidence="1">Uncharacterized protein</fullName>
    </submittedName>
</protein>
<sequence>MGNLWGGRRKVEVMLQRTHTASSALPFPFQRSLYLKTSTRKKVKKRKHACVHGTVTSTCVACTQGAQPKNAQR</sequence>
<accession>A0A1A8Z4Y5</accession>
<organism evidence="1 2">
    <name type="scientific">Plasmodium ovale wallikeri</name>
    <dbReference type="NCBI Taxonomy" id="864142"/>
    <lineage>
        <taxon>Eukaryota</taxon>
        <taxon>Sar</taxon>
        <taxon>Alveolata</taxon>
        <taxon>Apicomplexa</taxon>
        <taxon>Aconoidasida</taxon>
        <taxon>Haemosporida</taxon>
        <taxon>Plasmodiidae</taxon>
        <taxon>Plasmodium</taxon>
        <taxon>Plasmodium (Plasmodium)</taxon>
    </lineage>
</organism>
<evidence type="ECO:0000313" key="1">
    <source>
        <dbReference type="EMBL" id="SBT38912.1"/>
    </source>
</evidence>
<dbReference type="EMBL" id="FLRD01000109">
    <property type="protein sequence ID" value="SBT38912.1"/>
    <property type="molecule type" value="Genomic_DNA"/>
</dbReference>